<dbReference type="EMBL" id="ML975151">
    <property type="protein sequence ID" value="KAF1815578.1"/>
    <property type="molecule type" value="Genomic_DNA"/>
</dbReference>
<dbReference type="HAMAP" id="MF_03012">
    <property type="entry name" value="eIF3m"/>
    <property type="match status" value="1"/>
</dbReference>
<evidence type="ECO:0000256" key="5">
    <source>
        <dbReference type="HAMAP-Rule" id="MF_03012"/>
    </source>
</evidence>
<comment type="subunit">
    <text evidence="5">Component of the eukaryotic translation initiation factor 3 (eIF-3) complex.</text>
</comment>
<reference evidence="10" key="3">
    <citation type="submission" date="2025-04" db="UniProtKB">
        <authorList>
            <consortium name="RefSeq"/>
        </authorList>
    </citation>
    <scope>IDENTIFICATION</scope>
    <source>
        <strain evidence="10">CBS 781.70</strain>
    </source>
</reference>
<dbReference type="GO" id="GO:0003743">
    <property type="term" value="F:translation initiation factor activity"/>
    <property type="evidence" value="ECO:0007669"/>
    <property type="project" value="UniProtKB-UniRule"/>
</dbReference>
<dbReference type="PANTHER" id="PTHR15350">
    <property type="entry name" value="COP9 SIGNALOSOME COMPLEX SUBUNIT 7/DENDRITIC CELL PROTEIN GA17"/>
    <property type="match status" value="1"/>
</dbReference>
<comment type="subcellular location">
    <subcellularLocation>
        <location evidence="5">Cytoplasm</location>
    </subcellularLocation>
</comment>
<dbReference type="AlphaFoldDB" id="A0A6G1GBV9"/>
<dbReference type="OrthoDB" id="10267031at2759"/>
<feature type="domain" description="PCI" evidence="7">
    <location>
        <begin position="191"/>
        <end position="359"/>
    </location>
</feature>
<evidence type="ECO:0000256" key="1">
    <source>
        <dbReference type="ARBA" id="ARBA00008482"/>
    </source>
</evidence>
<keyword evidence="9" id="KW-1185">Reference proteome</keyword>
<keyword evidence="4 5" id="KW-0648">Protein biosynthesis</keyword>
<dbReference type="InterPro" id="IPR000717">
    <property type="entry name" value="PCI_dom"/>
</dbReference>
<organism evidence="8">
    <name type="scientific">Eremomyces bilateralis CBS 781.70</name>
    <dbReference type="NCBI Taxonomy" id="1392243"/>
    <lineage>
        <taxon>Eukaryota</taxon>
        <taxon>Fungi</taxon>
        <taxon>Dikarya</taxon>
        <taxon>Ascomycota</taxon>
        <taxon>Pezizomycotina</taxon>
        <taxon>Dothideomycetes</taxon>
        <taxon>Dothideomycetes incertae sedis</taxon>
        <taxon>Eremomycetales</taxon>
        <taxon>Eremomycetaceae</taxon>
        <taxon>Eremomyces</taxon>
    </lineage>
</organism>
<dbReference type="RefSeq" id="XP_033537209.1">
    <property type="nucleotide sequence ID" value="XM_033682720.1"/>
</dbReference>
<keyword evidence="2 5" id="KW-0963">Cytoplasm</keyword>
<feature type="region of interest" description="Disordered" evidence="6">
    <location>
        <begin position="406"/>
        <end position="425"/>
    </location>
</feature>
<evidence type="ECO:0000313" key="9">
    <source>
        <dbReference type="Proteomes" id="UP000504638"/>
    </source>
</evidence>
<dbReference type="SUPFAM" id="SSF48371">
    <property type="entry name" value="ARM repeat"/>
    <property type="match status" value="1"/>
</dbReference>
<comment type="similarity">
    <text evidence="1">Belongs to the CSN7/EIF3M family. CSN7 subfamily.</text>
</comment>
<gene>
    <name evidence="8 10" type="ORF">P152DRAFT_511709</name>
</gene>
<reference evidence="10" key="2">
    <citation type="submission" date="2020-04" db="EMBL/GenBank/DDBJ databases">
        <authorList>
            <consortium name="NCBI Genome Project"/>
        </authorList>
    </citation>
    <scope>NUCLEOTIDE SEQUENCE</scope>
    <source>
        <strain evidence="10">CBS 781.70</strain>
    </source>
</reference>
<dbReference type="Pfam" id="PF01399">
    <property type="entry name" value="PCI"/>
    <property type="match status" value="1"/>
</dbReference>
<name>A0A6G1GBV9_9PEZI</name>
<dbReference type="Pfam" id="PF18005">
    <property type="entry name" value="eIF3m_C_helix"/>
    <property type="match status" value="1"/>
</dbReference>
<accession>A0A6G1GBV9</accession>
<protein>
    <recommendedName>
        <fullName evidence="5">Eukaryotic translation initiation factor 3 subunit M</fullName>
        <shortName evidence="5">eIF3m</shortName>
    </recommendedName>
</protein>
<evidence type="ECO:0000256" key="2">
    <source>
        <dbReference type="ARBA" id="ARBA00022490"/>
    </source>
</evidence>
<dbReference type="GO" id="GO:0071541">
    <property type="term" value="C:eukaryotic translation initiation factor 3 complex, eIF3m"/>
    <property type="evidence" value="ECO:0007669"/>
    <property type="project" value="UniProtKB-UniRule"/>
</dbReference>
<proteinExistence type="inferred from homology"/>
<evidence type="ECO:0000256" key="6">
    <source>
        <dbReference type="SAM" id="MobiDB-lite"/>
    </source>
</evidence>
<keyword evidence="3 5" id="KW-0396">Initiation factor</keyword>
<dbReference type="GO" id="GO:0001732">
    <property type="term" value="P:formation of cytoplasmic translation initiation complex"/>
    <property type="evidence" value="ECO:0007669"/>
    <property type="project" value="UniProtKB-UniRule"/>
</dbReference>
<dbReference type="GeneID" id="54423290"/>
<comment type="function">
    <text evidence="5">Component of the eukaryotic translation initiation factor 3 (eIF-3) complex, which is involved in protein synthesis of a specialized repertoire of mRNAs and, together with other initiation factors, stimulates binding of mRNA and methionyl-tRNAi to the 40S ribosome. The eIF-3 complex specifically targets and initiates translation of a subset of mRNAs involved in cell proliferation.</text>
</comment>
<evidence type="ECO:0000259" key="7">
    <source>
        <dbReference type="PROSITE" id="PS50250"/>
    </source>
</evidence>
<dbReference type="SMART" id="SM00088">
    <property type="entry name" value="PINT"/>
    <property type="match status" value="1"/>
</dbReference>
<dbReference type="GO" id="GO:0033290">
    <property type="term" value="C:eukaryotic 48S preinitiation complex"/>
    <property type="evidence" value="ECO:0007669"/>
    <property type="project" value="UniProtKB-UniRule"/>
</dbReference>
<dbReference type="InterPro" id="IPR016024">
    <property type="entry name" value="ARM-type_fold"/>
</dbReference>
<dbReference type="InterPro" id="IPR040750">
    <property type="entry name" value="eIF3m_C_helix"/>
</dbReference>
<dbReference type="GO" id="GO:0016282">
    <property type="term" value="C:eukaryotic 43S preinitiation complex"/>
    <property type="evidence" value="ECO:0007669"/>
    <property type="project" value="UniProtKB-UniRule"/>
</dbReference>
<comment type="similarity">
    <text evidence="5">Belongs to the eIF-3 subunit M family.</text>
</comment>
<evidence type="ECO:0000313" key="8">
    <source>
        <dbReference type="EMBL" id="KAF1815578.1"/>
    </source>
</evidence>
<evidence type="ECO:0000256" key="3">
    <source>
        <dbReference type="ARBA" id="ARBA00022540"/>
    </source>
</evidence>
<reference evidence="8 10" key="1">
    <citation type="submission" date="2020-01" db="EMBL/GenBank/DDBJ databases">
        <authorList>
            <consortium name="DOE Joint Genome Institute"/>
            <person name="Haridas S."/>
            <person name="Albert R."/>
            <person name="Binder M."/>
            <person name="Bloem J."/>
            <person name="Labutti K."/>
            <person name="Salamov A."/>
            <person name="Andreopoulos B."/>
            <person name="Baker S.E."/>
            <person name="Barry K."/>
            <person name="Bills G."/>
            <person name="Bluhm B.H."/>
            <person name="Cannon C."/>
            <person name="Castanera R."/>
            <person name="Culley D.E."/>
            <person name="Daum C."/>
            <person name="Ezra D."/>
            <person name="Gonzalez J.B."/>
            <person name="Henrissat B."/>
            <person name="Kuo A."/>
            <person name="Liang C."/>
            <person name="Lipzen A."/>
            <person name="Lutzoni F."/>
            <person name="Magnuson J."/>
            <person name="Mondo S."/>
            <person name="Nolan M."/>
            <person name="Ohm R."/>
            <person name="Pangilinan J."/>
            <person name="Park H.-J."/>
            <person name="Ramirez L."/>
            <person name="Alfaro M."/>
            <person name="Sun H."/>
            <person name="Tritt A."/>
            <person name="Yoshinaga Y."/>
            <person name="Zwiers L.-H."/>
            <person name="Turgeon B.G."/>
            <person name="Goodwin S.B."/>
            <person name="Spatafora J.W."/>
            <person name="Crous P.W."/>
            <person name="Grigoriev I.V."/>
        </authorList>
    </citation>
    <scope>NUCLEOTIDE SEQUENCE</scope>
    <source>
        <strain evidence="8 10">CBS 781.70</strain>
    </source>
</reference>
<sequence length="425" mass="47366">MPAPSNTLLIEGSFEELAEELAVYIDNLRKDEGAKIQADVAPLLQQEGSKDEVMKKLVIGSSALNNAPEKEFIAAYNLLIHLIQQTKNPNMFLSKICQYLSQPITTSPHHGPSLALAVLSTIFNVLSPDDDSRYHVLLALLSVIRSASAYDLIKPQLKELDSWIASWELDEDDQRKLYLALSDVAKDSGETDASYTHFVSALRTIPADESNDEESRTLALKGLKAALTHPSHFDFQDLTELDCIQALRKSDPLYFELLEIFAGETLEEYNDFNEANDDFLESSGLDAEVLYRKLRLLTVASLAASAQQTRTLPYSVIAKALLIPQEDVEMWIIDVIRAGLVEGKLSQLNQTFLIHRSTYRVFGEKQWQEVASRLDMWRTSLVGVLEVVRQEKENYVEQVEETGWTAGPAASPAEGTKAQSGALGY</sequence>
<dbReference type="PROSITE" id="PS50250">
    <property type="entry name" value="PCI"/>
    <property type="match status" value="1"/>
</dbReference>
<dbReference type="InterPro" id="IPR045237">
    <property type="entry name" value="COPS7/eIF3m"/>
</dbReference>
<dbReference type="InterPro" id="IPR027528">
    <property type="entry name" value="eIF3m"/>
</dbReference>
<evidence type="ECO:0000313" key="10">
    <source>
        <dbReference type="RefSeq" id="XP_033537209.1"/>
    </source>
</evidence>
<evidence type="ECO:0000256" key="4">
    <source>
        <dbReference type="ARBA" id="ARBA00022917"/>
    </source>
</evidence>
<dbReference type="Proteomes" id="UP000504638">
    <property type="component" value="Unplaced"/>
</dbReference>
<dbReference type="PANTHER" id="PTHR15350:SF2">
    <property type="entry name" value="EUKARYOTIC TRANSLATION INITIATION FACTOR 3 SUBUNIT M"/>
    <property type="match status" value="1"/>
</dbReference>